<comment type="subcellular location">
    <subcellularLocation>
        <location evidence="1">Nucleus</location>
        <location evidence="1">Nucleolus</location>
    </subcellularLocation>
</comment>
<protein>
    <submittedName>
        <fullName evidence="7">rRNA-processing protein FCF1 like protein</fullName>
    </submittedName>
</protein>
<dbReference type="PANTHER" id="PTHR12416">
    <property type="entry name" value="RRNA-PROCESSING PROTEIN UTP23 HOMOLOG"/>
    <property type="match status" value="1"/>
</dbReference>
<evidence type="ECO:0000256" key="2">
    <source>
        <dbReference type="ARBA" id="ARBA00022517"/>
    </source>
</evidence>
<keyword evidence="8" id="KW-1185">Reference proteome</keyword>
<evidence type="ECO:0000313" key="7">
    <source>
        <dbReference type="EMBL" id="KAF7684440.1"/>
    </source>
</evidence>
<name>A0ABQ7I1Z4_9MICR</name>
<organism evidence="7 8">
    <name type="scientific">Astathelohania contejeani</name>
    <dbReference type="NCBI Taxonomy" id="164912"/>
    <lineage>
        <taxon>Eukaryota</taxon>
        <taxon>Fungi</taxon>
        <taxon>Fungi incertae sedis</taxon>
        <taxon>Microsporidia</taxon>
        <taxon>Astathelohaniidae</taxon>
        <taxon>Astathelohania</taxon>
    </lineage>
</organism>
<comment type="similarity">
    <text evidence="5">Belongs to the UTP23/FCF1 family. FCF1 subfamily.</text>
</comment>
<dbReference type="InterPro" id="IPR002716">
    <property type="entry name" value="PIN_dom"/>
</dbReference>
<gene>
    <name evidence="7" type="primary">fcf1</name>
    <name evidence="7" type="ORF">TCON_0359</name>
</gene>
<feature type="domain" description="PIN" evidence="6">
    <location>
        <begin position="48"/>
        <end position="147"/>
    </location>
</feature>
<evidence type="ECO:0000313" key="8">
    <source>
        <dbReference type="Proteomes" id="UP001516464"/>
    </source>
</evidence>
<dbReference type="Pfam" id="PF04900">
    <property type="entry name" value="Fcf1"/>
    <property type="match status" value="1"/>
</dbReference>
<evidence type="ECO:0000256" key="5">
    <source>
        <dbReference type="ARBA" id="ARBA00024026"/>
    </source>
</evidence>
<evidence type="ECO:0000256" key="1">
    <source>
        <dbReference type="ARBA" id="ARBA00004604"/>
    </source>
</evidence>
<dbReference type="InterPro" id="IPR037503">
    <property type="entry name" value="Fcf1_PIN"/>
</dbReference>
<keyword evidence="4" id="KW-0539">Nucleus</keyword>
<dbReference type="EMBL" id="SBIQ01000013">
    <property type="protein sequence ID" value="KAF7684440.1"/>
    <property type="molecule type" value="Genomic_DNA"/>
</dbReference>
<evidence type="ECO:0000256" key="3">
    <source>
        <dbReference type="ARBA" id="ARBA00022552"/>
    </source>
</evidence>
<comment type="caution">
    <text evidence="7">The sequence shown here is derived from an EMBL/GenBank/DDBJ whole genome shotgun (WGS) entry which is preliminary data.</text>
</comment>
<proteinExistence type="inferred from homology"/>
<evidence type="ECO:0000259" key="6">
    <source>
        <dbReference type="SMART" id="SM00670"/>
    </source>
</evidence>
<keyword evidence="2" id="KW-0690">Ribosome biogenesis</keyword>
<dbReference type="CDD" id="cd09864">
    <property type="entry name" value="PIN_Fcf1-like"/>
    <property type="match status" value="1"/>
</dbReference>
<dbReference type="InterPro" id="IPR006984">
    <property type="entry name" value="Fcf1/UTP23"/>
</dbReference>
<dbReference type="Gene3D" id="3.40.50.1010">
    <property type="entry name" value="5'-nuclease"/>
    <property type="match status" value="1"/>
</dbReference>
<dbReference type="SUPFAM" id="SSF88723">
    <property type="entry name" value="PIN domain-like"/>
    <property type="match status" value="1"/>
</dbReference>
<keyword evidence="3" id="KW-0698">rRNA processing</keyword>
<accession>A0ABQ7I1Z4</accession>
<dbReference type="Proteomes" id="UP001516464">
    <property type="component" value="Unassembled WGS sequence"/>
</dbReference>
<reference evidence="7 8" key="1">
    <citation type="submission" date="2019-01" db="EMBL/GenBank/DDBJ databases">
        <title>Genomes sequencing and comparative genomics of infectious freshwater microsporidia, Cucumispora dikerogammari and Thelohania contejeani.</title>
        <authorList>
            <person name="Cormier A."/>
            <person name="Giraud I."/>
            <person name="Wattier R."/>
            <person name="Teixeira M."/>
            <person name="Grandjean F."/>
            <person name="Rigaud T."/>
            <person name="Cordaux R."/>
        </authorList>
    </citation>
    <scope>NUCLEOTIDE SEQUENCE [LARGE SCALE GENOMIC DNA]</scope>
    <source>
        <strain evidence="7">T1</strain>
        <tissue evidence="7">Spores</tissue>
    </source>
</reference>
<dbReference type="InterPro" id="IPR029060">
    <property type="entry name" value="PIN-like_dom_sf"/>
</dbReference>
<evidence type="ECO:0000256" key="4">
    <source>
        <dbReference type="ARBA" id="ARBA00023242"/>
    </source>
</evidence>
<dbReference type="SMART" id="SM00670">
    <property type="entry name" value="PINc"/>
    <property type="match status" value="1"/>
</dbReference>
<sequence length="177" mass="20690">MKRLPKIKKMLNLNNRNPPKEDKEELPPNEDPQFTEYFTINHSLIPPYNVIIDTNFINHSIRRKLDMNAEFIKCLYSRVNLFVTECVIGELERLGRIYRVALAIARDPKVKRLNCDHKGIYADDCIVNRVTTHRCYIVATCDTELKQRIRKIPGVPIIYVRGAGYEVERLPRAPLKK</sequence>